<reference evidence="2 3" key="2">
    <citation type="journal article" date="2013" name="PLoS ONE">
        <title>INDIGO - INtegrated Data Warehouse of MIcrobial GenOmes with Examples from the Red Sea Extremophiles.</title>
        <authorList>
            <person name="Alam I."/>
            <person name="Antunes A."/>
            <person name="Kamau A.A."/>
            <person name="Ba Alawi W."/>
            <person name="Kalkatawi M."/>
            <person name="Stingl U."/>
            <person name="Bajic V.B."/>
        </authorList>
    </citation>
    <scope>NUCLEOTIDE SEQUENCE [LARGE SCALE GENOMIC DNA]</scope>
    <source>
        <strain evidence="2 3">SSD-17B</strain>
    </source>
</reference>
<gene>
    <name evidence="2" type="ORF">HLPCO_002690</name>
</gene>
<evidence type="ECO:0008006" key="4">
    <source>
        <dbReference type="Google" id="ProtNLM"/>
    </source>
</evidence>
<dbReference type="InParanoid" id="F7PW92"/>
<sequence>MKRYALIGLTLLLSLVIPVSVYAYNNLDNSSESTSVQGTYDIHEEHHQNDSNNMMNENMSHDHSHNMMTDENMSYDYMHNMMTNENMDCDNETEHNTHVDEQRNLIQQDLLDNKISQEVANQKLQDLNDMLDDHQDHQEDDSHMDSCHYSP</sequence>
<dbReference type="Proteomes" id="UP000005707">
    <property type="component" value="Unassembled WGS sequence"/>
</dbReference>
<proteinExistence type="predicted"/>
<reference evidence="2 3" key="1">
    <citation type="journal article" date="2011" name="J. Bacteriol.">
        <title>Genome sequence of Haloplasma contractile, an unusual contractile bacterium from a deep-sea anoxic brine lake.</title>
        <authorList>
            <person name="Antunes A."/>
            <person name="Alam I."/>
            <person name="El Dorry H."/>
            <person name="Siam R."/>
            <person name="Robertson A."/>
            <person name="Bajic V.B."/>
            <person name="Stingl U."/>
        </authorList>
    </citation>
    <scope>NUCLEOTIDE SEQUENCE [LARGE SCALE GENOMIC DNA]</scope>
    <source>
        <strain evidence="2 3">SSD-17B</strain>
    </source>
</reference>
<accession>F7PW92</accession>
<feature type="signal peptide" evidence="1">
    <location>
        <begin position="1"/>
        <end position="23"/>
    </location>
</feature>
<organism evidence="2 3">
    <name type="scientific">Haloplasma contractile SSD-17B</name>
    <dbReference type="NCBI Taxonomy" id="1033810"/>
    <lineage>
        <taxon>Bacteria</taxon>
        <taxon>Bacillati</taxon>
        <taxon>Mycoplasmatota</taxon>
        <taxon>Mollicutes</taxon>
        <taxon>Haloplasmatales</taxon>
        <taxon>Haloplasmataceae</taxon>
        <taxon>Haloplasma</taxon>
    </lineage>
</organism>
<protein>
    <recommendedName>
        <fullName evidence="4">Secreted protein</fullName>
    </recommendedName>
</protein>
<evidence type="ECO:0000313" key="2">
    <source>
        <dbReference type="EMBL" id="ERJ11250.1"/>
    </source>
</evidence>
<comment type="caution">
    <text evidence="2">The sequence shown here is derived from an EMBL/GenBank/DDBJ whole genome shotgun (WGS) entry which is preliminary data.</text>
</comment>
<dbReference type="AlphaFoldDB" id="F7PW92"/>
<name>F7PW92_9MOLU</name>
<feature type="chain" id="PRO_5003360177" description="Secreted protein" evidence="1">
    <location>
        <begin position="24"/>
        <end position="151"/>
    </location>
</feature>
<keyword evidence="1" id="KW-0732">Signal</keyword>
<keyword evidence="3" id="KW-1185">Reference proteome</keyword>
<evidence type="ECO:0000313" key="3">
    <source>
        <dbReference type="Proteomes" id="UP000005707"/>
    </source>
</evidence>
<evidence type="ECO:0000256" key="1">
    <source>
        <dbReference type="SAM" id="SignalP"/>
    </source>
</evidence>
<dbReference type="EMBL" id="AFNU02000013">
    <property type="protein sequence ID" value="ERJ11250.1"/>
    <property type="molecule type" value="Genomic_DNA"/>
</dbReference>